<accession>A0ABX0WFX0</accession>
<feature type="chain" id="PRO_5046796431" description="Mu-like prophage I protein" evidence="2">
    <location>
        <begin position="22"/>
        <end position="332"/>
    </location>
</feature>
<evidence type="ECO:0008006" key="5">
    <source>
        <dbReference type="Google" id="ProtNLM"/>
    </source>
</evidence>
<reference evidence="4" key="1">
    <citation type="submission" date="2020-03" db="EMBL/GenBank/DDBJ databases">
        <title>Whole-genome sequence of the purple nonsulfur bacterium Rhodocyclus tenuis DSM112.</title>
        <authorList>
            <person name="Kyndt J.A."/>
            <person name="Meyer T.E."/>
        </authorList>
    </citation>
    <scope>NUCLEOTIDE SEQUENCE [LARGE SCALE GENOMIC DNA]</scope>
    <source>
        <strain evidence="4">DSM 112</strain>
    </source>
</reference>
<sequence length="332" mass="35284">MPRPAKFPVALLANSAALVLAIDADTSGYPAGCNAHIFPDGAFRADDGRPASITGGEVRDWQMDEAIAADLIALFEASGKPVLYDYEHNSLYGDSRAAGWIDKLVYVPGRGVYAHVEWTPQAAEAIAKKVYRYSSPYFFFDPKTGAVKQLISTALTNNPALGDLGAVGLRRNPVSSTDKEAENMADEKQVAALTSERDGLKTEVAALTNERDGLKGQVAALTAERDAQKAKLDALEKEKAEAALASEKAKHAELLAAALKDGRLVPAQKPWAEKQTLAALTEYLEATSPLVGLKRQADGQGDGGHGLTEDQLAMCSTMGVTPDQFKAAQAQA</sequence>
<evidence type="ECO:0000256" key="2">
    <source>
        <dbReference type="SAM" id="SignalP"/>
    </source>
</evidence>
<keyword evidence="4" id="KW-1185">Reference proteome</keyword>
<evidence type="ECO:0000313" key="3">
    <source>
        <dbReference type="EMBL" id="NJA87698.1"/>
    </source>
</evidence>
<dbReference type="EMBL" id="JAATWB010000001">
    <property type="protein sequence ID" value="NJA87698.1"/>
    <property type="molecule type" value="Genomic_DNA"/>
</dbReference>
<dbReference type="InterPro" id="IPR012106">
    <property type="entry name" value="Phage_Mu_Gp1"/>
</dbReference>
<dbReference type="Pfam" id="PF10123">
    <property type="entry name" value="Mu-like_Pro"/>
    <property type="match status" value="1"/>
</dbReference>
<dbReference type="Gene3D" id="1.20.5.1000">
    <property type="entry name" value="arf6 gtpase in complex with a specific effector, jip4"/>
    <property type="match status" value="1"/>
</dbReference>
<comment type="caution">
    <text evidence="3">The sequence shown here is derived from an EMBL/GenBank/DDBJ whole genome shotgun (WGS) entry which is preliminary data.</text>
</comment>
<evidence type="ECO:0000313" key="4">
    <source>
        <dbReference type="Proteomes" id="UP000720344"/>
    </source>
</evidence>
<protein>
    <recommendedName>
        <fullName evidence="5">Mu-like prophage I protein</fullName>
    </recommendedName>
</protein>
<keyword evidence="1" id="KW-0175">Coiled coil</keyword>
<keyword evidence="2" id="KW-0732">Signal</keyword>
<dbReference type="RefSeq" id="WP_153590628.1">
    <property type="nucleotide sequence ID" value="NZ_JAATWB010000001.1"/>
</dbReference>
<feature type="coiled-coil region" evidence="1">
    <location>
        <begin position="190"/>
        <end position="257"/>
    </location>
</feature>
<name>A0ABX0WFX0_9RHOO</name>
<feature type="signal peptide" evidence="2">
    <location>
        <begin position="1"/>
        <end position="21"/>
    </location>
</feature>
<gene>
    <name evidence="3" type="ORF">HCX48_00455</name>
</gene>
<dbReference type="PIRSF" id="PIRSF016624">
    <property type="entry name" value="Mu_prophg_I"/>
    <property type="match status" value="1"/>
</dbReference>
<evidence type="ECO:0000256" key="1">
    <source>
        <dbReference type="SAM" id="Coils"/>
    </source>
</evidence>
<organism evidence="3 4">
    <name type="scientific">Rhodocyclus gracilis</name>
    <dbReference type="NCBI Taxonomy" id="2929842"/>
    <lineage>
        <taxon>Bacteria</taxon>
        <taxon>Pseudomonadati</taxon>
        <taxon>Pseudomonadota</taxon>
        <taxon>Betaproteobacteria</taxon>
        <taxon>Rhodocyclales</taxon>
        <taxon>Rhodocyclaceae</taxon>
        <taxon>Rhodocyclus</taxon>
    </lineage>
</organism>
<proteinExistence type="predicted"/>
<dbReference type="Proteomes" id="UP000720344">
    <property type="component" value="Unassembled WGS sequence"/>
</dbReference>